<proteinExistence type="predicted"/>
<keyword evidence="1" id="KW-0472">Membrane</keyword>
<evidence type="ECO:0000313" key="3">
    <source>
        <dbReference type="Proteomes" id="UP000559962"/>
    </source>
</evidence>
<protein>
    <submittedName>
        <fullName evidence="2">Uncharacterized protein</fullName>
    </submittedName>
</protein>
<comment type="caution">
    <text evidence="2">The sequence shown here is derived from an EMBL/GenBank/DDBJ whole genome shotgun (WGS) entry which is preliminary data.</text>
</comment>
<feature type="transmembrane region" description="Helical" evidence="1">
    <location>
        <begin position="7"/>
        <end position="26"/>
    </location>
</feature>
<keyword evidence="1" id="KW-0812">Transmembrane</keyword>
<gene>
    <name evidence="2" type="ORF">GX453_02575</name>
</gene>
<name>A0A847J2L4_9LACT</name>
<evidence type="ECO:0000313" key="2">
    <source>
        <dbReference type="EMBL" id="NLH34902.1"/>
    </source>
</evidence>
<dbReference type="EMBL" id="JAAYVO010000033">
    <property type="protein sequence ID" value="NLH34902.1"/>
    <property type="molecule type" value="Genomic_DNA"/>
</dbReference>
<dbReference type="Proteomes" id="UP000559962">
    <property type="component" value="Unassembled WGS sequence"/>
</dbReference>
<evidence type="ECO:0000256" key="1">
    <source>
        <dbReference type="SAM" id="Phobius"/>
    </source>
</evidence>
<accession>A0A847J2L4</accession>
<keyword evidence="1" id="KW-1133">Transmembrane helix</keyword>
<reference evidence="2 3" key="1">
    <citation type="journal article" date="2020" name="Biotechnol. Biofuels">
        <title>New insights from the biogas microbiome by comprehensive genome-resolved metagenomics of nearly 1600 species originating from multiple anaerobic digesters.</title>
        <authorList>
            <person name="Campanaro S."/>
            <person name="Treu L."/>
            <person name="Rodriguez-R L.M."/>
            <person name="Kovalovszki A."/>
            <person name="Ziels R.M."/>
            <person name="Maus I."/>
            <person name="Zhu X."/>
            <person name="Kougias P.G."/>
            <person name="Basile A."/>
            <person name="Luo G."/>
            <person name="Schluter A."/>
            <person name="Konstantinidis K.T."/>
            <person name="Angelidaki I."/>
        </authorList>
    </citation>
    <scope>NUCLEOTIDE SEQUENCE [LARGE SCALE GENOMIC DNA]</scope>
    <source>
        <strain evidence="2">AS27yjCOA_61</strain>
    </source>
</reference>
<sequence length="141" mass="16389">MKKRIKILLIILMPIILITGGILMKLGTPFDIFLTKDFTKPTKIERIDYLKEHEEEMTNFVKKQNSKVTSVQWDWDSLKVETGGGPITSNTWISIEAKFNDIKDSSMMLQWPLRDEKSFPKISDMFLSQPLRIDGGTKFYE</sequence>
<organism evidence="2 3">
    <name type="scientific">Pseudolactococcus chungangensis</name>
    <dbReference type="NCBI Taxonomy" id="451457"/>
    <lineage>
        <taxon>Bacteria</taxon>
        <taxon>Bacillati</taxon>
        <taxon>Bacillota</taxon>
        <taxon>Bacilli</taxon>
        <taxon>Lactobacillales</taxon>
        <taxon>Streptococcaceae</taxon>
        <taxon>Pseudolactococcus</taxon>
    </lineage>
</organism>
<dbReference type="AlphaFoldDB" id="A0A847J2L4"/>